<reference evidence="2" key="1">
    <citation type="submission" date="2019-09" db="EMBL/GenBank/DDBJ databases">
        <title>Distinct polysaccharide growth profiles of human intestinal Prevotella copri isolates.</title>
        <authorList>
            <person name="Fehlner-Peach H."/>
            <person name="Magnabosco C."/>
            <person name="Raghavan V."/>
            <person name="Scher J.U."/>
            <person name="Tett A."/>
            <person name="Cox L.M."/>
            <person name="Gottsegen C."/>
            <person name="Watters A."/>
            <person name="Wiltshire- Gordon J.D."/>
            <person name="Segata N."/>
            <person name="Bonneau R."/>
            <person name="Littman D.R."/>
        </authorList>
    </citation>
    <scope>NUCLEOTIDE SEQUENCE [LARGE SCALE GENOMIC DNA]</scope>
    <source>
        <strain evidence="2">iAQ1179</strain>
    </source>
</reference>
<proteinExistence type="predicted"/>
<dbReference type="RefSeq" id="WP_153128758.1">
    <property type="nucleotide sequence ID" value="NZ_JAHOER010000010.1"/>
</dbReference>
<accession>A0AA90UFV9</accession>
<comment type="caution">
    <text evidence="1">The sequence shown here is derived from an EMBL/GenBank/DDBJ whole genome shotgun (WGS) entry which is preliminary data.</text>
</comment>
<protein>
    <recommendedName>
        <fullName evidence="3">Calcium-mediated lectin domain-containing protein</fullName>
    </recommendedName>
</protein>
<dbReference type="InterPro" id="IPR036684">
    <property type="entry name" value="Ca_lectin_sf"/>
</dbReference>
<gene>
    <name evidence="1" type="ORF">F7D95_09905</name>
</gene>
<evidence type="ECO:0008006" key="3">
    <source>
        <dbReference type="Google" id="ProtNLM"/>
    </source>
</evidence>
<dbReference type="AlphaFoldDB" id="A0AA90UFV9"/>
<name>A0AA90UFV9_9BACT</name>
<evidence type="ECO:0000313" key="2">
    <source>
        <dbReference type="Proteomes" id="UP000442105"/>
    </source>
</evidence>
<evidence type="ECO:0000313" key="1">
    <source>
        <dbReference type="EMBL" id="MQN13118.1"/>
    </source>
</evidence>
<dbReference type="Gene3D" id="2.60.120.400">
    <property type="entry name" value="Calcium-mediated lectin"/>
    <property type="match status" value="1"/>
</dbReference>
<dbReference type="EMBL" id="VZCW01000261">
    <property type="protein sequence ID" value="MQN13118.1"/>
    <property type="molecule type" value="Genomic_DNA"/>
</dbReference>
<sequence length="131" mass="14547">MDQKKVYPVEDVQKGDYMVWSVCSQAERNALVVLRDDKTVYATIKKTSHSTELQDLTNGTKGCFYGGGGNLRFEVTIYDTSNPQYGSKSMNGVIDGNAHIVGRTMSVCVEDGTDNDYNDLYITLASWKKKG</sequence>
<dbReference type="Proteomes" id="UP000442105">
    <property type="component" value="Unassembled WGS sequence"/>
</dbReference>
<organism evidence="1 2">
    <name type="scientific">Segatella copri</name>
    <dbReference type="NCBI Taxonomy" id="165179"/>
    <lineage>
        <taxon>Bacteria</taxon>
        <taxon>Pseudomonadati</taxon>
        <taxon>Bacteroidota</taxon>
        <taxon>Bacteroidia</taxon>
        <taxon>Bacteroidales</taxon>
        <taxon>Prevotellaceae</taxon>
        <taxon>Segatella</taxon>
    </lineage>
</organism>